<accession>A0A9W9D6W9</accession>
<evidence type="ECO:0000256" key="1">
    <source>
        <dbReference type="SAM" id="MobiDB-lite"/>
    </source>
</evidence>
<dbReference type="AlphaFoldDB" id="A0A9W9D6W9"/>
<dbReference type="OrthoDB" id="2279190at2759"/>
<feature type="compositionally biased region" description="Polar residues" evidence="1">
    <location>
        <begin position="31"/>
        <end position="40"/>
    </location>
</feature>
<keyword evidence="3" id="KW-1185">Reference proteome</keyword>
<dbReference type="Proteomes" id="UP001140510">
    <property type="component" value="Unassembled WGS sequence"/>
</dbReference>
<proteinExistence type="predicted"/>
<organism evidence="2 3">
    <name type="scientific">Didymella pomorum</name>
    <dbReference type="NCBI Taxonomy" id="749634"/>
    <lineage>
        <taxon>Eukaryota</taxon>
        <taxon>Fungi</taxon>
        <taxon>Dikarya</taxon>
        <taxon>Ascomycota</taxon>
        <taxon>Pezizomycotina</taxon>
        <taxon>Dothideomycetes</taxon>
        <taxon>Pleosporomycetidae</taxon>
        <taxon>Pleosporales</taxon>
        <taxon>Pleosporineae</taxon>
        <taxon>Didymellaceae</taxon>
        <taxon>Didymella</taxon>
    </lineage>
</organism>
<reference evidence="2" key="1">
    <citation type="submission" date="2022-10" db="EMBL/GenBank/DDBJ databases">
        <title>Tapping the CABI collections for fungal endophytes: first genome assemblies for Collariella, Neodidymelliopsis, Ascochyta clinopodiicola, Didymella pomorum, Didymosphaeria variabile, Neocosmospora piperis and Neocucurbitaria cava.</title>
        <authorList>
            <person name="Hill R."/>
        </authorList>
    </citation>
    <scope>NUCLEOTIDE SEQUENCE</scope>
    <source>
        <strain evidence="2">IMI 355091</strain>
    </source>
</reference>
<evidence type="ECO:0000313" key="3">
    <source>
        <dbReference type="Proteomes" id="UP001140510"/>
    </source>
</evidence>
<name>A0A9W9D6W9_9PLEO</name>
<dbReference type="EMBL" id="JAPEVA010000044">
    <property type="protein sequence ID" value="KAJ4404263.1"/>
    <property type="molecule type" value="Genomic_DNA"/>
</dbReference>
<evidence type="ECO:0000313" key="2">
    <source>
        <dbReference type="EMBL" id="KAJ4404263.1"/>
    </source>
</evidence>
<feature type="region of interest" description="Disordered" evidence="1">
    <location>
        <begin position="31"/>
        <end position="52"/>
    </location>
</feature>
<comment type="caution">
    <text evidence="2">The sequence shown here is derived from an EMBL/GenBank/DDBJ whole genome shotgun (WGS) entry which is preliminary data.</text>
</comment>
<sequence>MAGDNNKRPRWRGIILGNVPDAGEAVSTLAGNNQTVSGSSDNKDANAGFGMDNKDVEGSLKVHNRLDLEADIRIIAKIKGDIAIGLL</sequence>
<protein>
    <submittedName>
        <fullName evidence="2">Uncharacterized protein</fullName>
    </submittedName>
</protein>
<gene>
    <name evidence="2" type="ORF">N0V91_005956</name>
</gene>